<accession>A0AAD7I8Q4</accession>
<proteinExistence type="predicted"/>
<evidence type="ECO:0000313" key="3">
    <source>
        <dbReference type="Proteomes" id="UP001215280"/>
    </source>
</evidence>
<dbReference type="AlphaFoldDB" id="A0AAD7I8Q4"/>
<organism evidence="2 3">
    <name type="scientific">Mycena maculata</name>
    <dbReference type="NCBI Taxonomy" id="230809"/>
    <lineage>
        <taxon>Eukaryota</taxon>
        <taxon>Fungi</taxon>
        <taxon>Dikarya</taxon>
        <taxon>Basidiomycota</taxon>
        <taxon>Agaricomycotina</taxon>
        <taxon>Agaricomycetes</taxon>
        <taxon>Agaricomycetidae</taxon>
        <taxon>Agaricales</taxon>
        <taxon>Marasmiineae</taxon>
        <taxon>Mycenaceae</taxon>
        <taxon>Mycena</taxon>
    </lineage>
</organism>
<protein>
    <submittedName>
        <fullName evidence="2">Uncharacterized protein</fullName>
    </submittedName>
</protein>
<keyword evidence="1" id="KW-1133">Transmembrane helix</keyword>
<keyword evidence="1" id="KW-0472">Membrane</keyword>
<name>A0AAD7I8Q4_9AGAR</name>
<reference evidence="2" key="1">
    <citation type="submission" date="2023-03" db="EMBL/GenBank/DDBJ databases">
        <title>Massive genome expansion in bonnet fungi (Mycena s.s.) driven by repeated elements and novel gene families across ecological guilds.</title>
        <authorList>
            <consortium name="Lawrence Berkeley National Laboratory"/>
            <person name="Harder C.B."/>
            <person name="Miyauchi S."/>
            <person name="Viragh M."/>
            <person name="Kuo A."/>
            <person name="Thoen E."/>
            <person name="Andreopoulos B."/>
            <person name="Lu D."/>
            <person name="Skrede I."/>
            <person name="Drula E."/>
            <person name="Henrissat B."/>
            <person name="Morin E."/>
            <person name="Kohler A."/>
            <person name="Barry K."/>
            <person name="LaButti K."/>
            <person name="Morin E."/>
            <person name="Salamov A."/>
            <person name="Lipzen A."/>
            <person name="Mereny Z."/>
            <person name="Hegedus B."/>
            <person name="Baldrian P."/>
            <person name="Stursova M."/>
            <person name="Weitz H."/>
            <person name="Taylor A."/>
            <person name="Grigoriev I.V."/>
            <person name="Nagy L.G."/>
            <person name="Martin F."/>
            <person name="Kauserud H."/>
        </authorList>
    </citation>
    <scope>NUCLEOTIDE SEQUENCE</scope>
    <source>
        <strain evidence="2">CBHHK188m</strain>
    </source>
</reference>
<feature type="non-terminal residue" evidence="2">
    <location>
        <position position="393"/>
    </location>
</feature>
<dbReference type="Proteomes" id="UP001215280">
    <property type="component" value="Unassembled WGS sequence"/>
</dbReference>
<evidence type="ECO:0000256" key="1">
    <source>
        <dbReference type="SAM" id="Phobius"/>
    </source>
</evidence>
<sequence>MRVTIHTEIEPPARRPCPLSGPLLMGVPGALSPVVITTGSVENVDIVESDSPQLCPPDPVHICPQISSPLHQTQPSPCLDVHSAPLSPVASPESVKIAGTVPPRLHPSPLHRSSVSICPRVTSASHRTGNPATFLTLSVIFTLLLLVGYVSVPGIMSQLEVIVPRIGAAMQQSPVPLLSGPDVLSSSGFCPAWTRSDTLVSEPLSHMGFVHTAPKCDPTDAIHGYVGGFIRTLKHTSDPMGALRGYVGGSMHTFKCITIPLTSEPLTSVTSEPLTSETSESLTSVPSDLCEYEICDVCEIWRPFDRTNANEYILGTFIRILNVPFADAEGDSMNTELTLNRFLLAIWLNLKLLLISVYSADSSYLPWKRCRRMVHYFSRCIMSKHDWKILEVP</sequence>
<keyword evidence="3" id="KW-1185">Reference proteome</keyword>
<feature type="transmembrane region" description="Helical" evidence="1">
    <location>
        <begin position="132"/>
        <end position="152"/>
    </location>
</feature>
<gene>
    <name evidence="2" type="ORF">DFH07DRAFT_1064729</name>
</gene>
<keyword evidence="1" id="KW-0812">Transmembrane</keyword>
<evidence type="ECO:0000313" key="2">
    <source>
        <dbReference type="EMBL" id="KAJ7737594.1"/>
    </source>
</evidence>
<dbReference type="EMBL" id="JARJLG010000142">
    <property type="protein sequence ID" value="KAJ7737594.1"/>
    <property type="molecule type" value="Genomic_DNA"/>
</dbReference>
<comment type="caution">
    <text evidence="2">The sequence shown here is derived from an EMBL/GenBank/DDBJ whole genome shotgun (WGS) entry which is preliminary data.</text>
</comment>